<evidence type="ECO:0000313" key="2">
    <source>
        <dbReference type="Proteomes" id="UP000265520"/>
    </source>
</evidence>
<organism evidence="1 2">
    <name type="scientific">Trifolium medium</name>
    <dbReference type="NCBI Taxonomy" id="97028"/>
    <lineage>
        <taxon>Eukaryota</taxon>
        <taxon>Viridiplantae</taxon>
        <taxon>Streptophyta</taxon>
        <taxon>Embryophyta</taxon>
        <taxon>Tracheophyta</taxon>
        <taxon>Spermatophyta</taxon>
        <taxon>Magnoliopsida</taxon>
        <taxon>eudicotyledons</taxon>
        <taxon>Gunneridae</taxon>
        <taxon>Pentapetalae</taxon>
        <taxon>rosids</taxon>
        <taxon>fabids</taxon>
        <taxon>Fabales</taxon>
        <taxon>Fabaceae</taxon>
        <taxon>Papilionoideae</taxon>
        <taxon>50 kb inversion clade</taxon>
        <taxon>NPAAA clade</taxon>
        <taxon>Hologalegina</taxon>
        <taxon>IRL clade</taxon>
        <taxon>Trifolieae</taxon>
        <taxon>Trifolium</taxon>
    </lineage>
</organism>
<dbReference type="AlphaFoldDB" id="A0A392VNC0"/>
<accession>A0A392VNC0</accession>
<comment type="caution">
    <text evidence="1">The sequence shown here is derived from an EMBL/GenBank/DDBJ whole genome shotgun (WGS) entry which is preliminary data.</text>
</comment>
<name>A0A392VNC0_9FABA</name>
<reference evidence="1 2" key="1">
    <citation type="journal article" date="2018" name="Front. Plant Sci.">
        <title>Red Clover (Trifolium pratense) and Zigzag Clover (T. medium) - A Picture of Genomic Similarities and Differences.</title>
        <authorList>
            <person name="Dluhosova J."/>
            <person name="Istvanek J."/>
            <person name="Nedelnik J."/>
            <person name="Repkova J."/>
        </authorList>
    </citation>
    <scope>NUCLEOTIDE SEQUENCE [LARGE SCALE GENOMIC DNA]</scope>
    <source>
        <strain evidence="2">cv. 10/8</strain>
        <tissue evidence="1">Leaf</tissue>
    </source>
</reference>
<sequence>MSSGGVGRASSSKSSYNCVNGDSALVAFDLISALSL</sequence>
<evidence type="ECO:0000313" key="1">
    <source>
        <dbReference type="EMBL" id="MCI88983.1"/>
    </source>
</evidence>
<keyword evidence="2" id="KW-1185">Reference proteome</keyword>
<feature type="non-terminal residue" evidence="1">
    <location>
        <position position="36"/>
    </location>
</feature>
<protein>
    <submittedName>
        <fullName evidence="1">Uncharacterized protein</fullName>
    </submittedName>
</protein>
<dbReference type="EMBL" id="LXQA011207279">
    <property type="protein sequence ID" value="MCI88983.1"/>
    <property type="molecule type" value="Genomic_DNA"/>
</dbReference>
<proteinExistence type="predicted"/>
<dbReference type="Proteomes" id="UP000265520">
    <property type="component" value="Unassembled WGS sequence"/>
</dbReference>